<name>A0A7W8Z604_9ACTN</name>
<dbReference type="PANTHER" id="PTHR43390:SF1">
    <property type="entry name" value="CHLOROPLAST PROCESSING PEPTIDASE"/>
    <property type="match status" value="1"/>
</dbReference>
<keyword evidence="7" id="KW-1185">Reference proteome</keyword>
<dbReference type="InterPro" id="IPR019533">
    <property type="entry name" value="Peptidase_S26"/>
</dbReference>
<sequence length="210" mass="22405">MTREVLEPRLVFGDRLSRSSWPVRTVLLLTAVLLWFGAGMLFRAGTEWGAVAAGVPATGLSLFLLVSGLLGCRFVVVTVRGVSMEPAYSEGDRVLVRRGLPSRRGQVVVVRALVRGGDRRATLPDGTVVDGPSWMIKRVIAVAGDPVPRQVPALTRVAEDHVPQGRLVLLGDNARFSFDSRQVGYFPTESVLGTVIGSSSARSPSAGGGR</sequence>
<evidence type="ECO:0000313" key="7">
    <source>
        <dbReference type="Proteomes" id="UP000588112"/>
    </source>
</evidence>
<keyword evidence="4" id="KW-0812">Transmembrane</keyword>
<dbReference type="GO" id="GO:0004252">
    <property type="term" value="F:serine-type endopeptidase activity"/>
    <property type="evidence" value="ECO:0007669"/>
    <property type="project" value="InterPro"/>
</dbReference>
<dbReference type="InterPro" id="IPR036286">
    <property type="entry name" value="LexA/Signal_pep-like_sf"/>
</dbReference>
<evidence type="ECO:0000313" key="6">
    <source>
        <dbReference type="EMBL" id="MBB5628046.1"/>
    </source>
</evidence>
<feature type="active site" evidence="3">
    <location>
        <position position="83"/>
    </location>
</feature>
<dbReference type="Pfam" id="PF10502">
    <property type="entry name" value="Peptidase_S26"/>
    <property type="match status" value="2"/>
</dbReference>
<dbReference type="SUPFAM" id="SSF51306">
    <property type="entry name" value="LexA/Signal peptidase"/>
    <property type="match status" value="1"/>
</dbReference>
<feature type="domain" description="Peptidase S26" evidence="5">
    <location>
        <begin position="157"/>
        <end position="195"/>
    </location>
</feature>
<evidence type="ECO:0000256" key="4">
    <source>
        <dbReference type="SAM" id="Phobius"/>
    </source>
</evidence>
<dbReference type="PRINTS" id="PR00727">
    <property type="entry name" value="LEADERPTASE"/>
</dbReference>
<evidence type="ECO:0000256" key="3">
    <source>
        <dbReference type="PIRSR" id="PIRSR600223-1"/>
    </source>
</evidence>
<organism evidence="6 7">
    <name type="scientific">Sphaerisporangium krabiense</name>
    <dbReference type="NCBI Taxonomy" id="763782"/>
    <lineage>
        <taxon>Bacteria</taxon>
        <taxon>Bacillati</taxon>
        <taxon>Actinomycetota</taxon>
        <taxon>Actinomycetes</taxon>
        <taxon>Streptosporangiales</taxon>
        <taxon>Streptosporangiaceae</taxon>
        <taxon>Sphaerisporangium</taxon>
    </lineage>
</organism>
<comment type="caution">
    <text evidence="6">The sequence shown here is derived from an EMBL/GenBank/DDBJ whole genome shotgun (WGS) entry which is preliminary data.</text>
</comment>
<keyword evidence="6" id="KW-0378">Hydrolase</keyword>
<feature type="transmembrane region" description="Helical" evidence="4">
    <location>
        <begin position="48"/>
        <end position="76"/>
    </location>
</feature>
<evidence type="ECO:0000256" key="1">
    <source>
        <dbReference type="ARBA" id="ARBA00004401"/>
    </source>
</evidence>
<feature type="domain" description="Peptidase S26" evidence="5">
    <location>
        <begin position="63"/>
        <end position="149"/>
    </location>
</feature>
<evidence type="ECO:0000259" key="5">
    <source>
        <dbReference type="Pfam" id="PF10502"/>
    </source>
</evidence>
<protein>
    <submittedName>
        <fullName evidence="6">Signal peptidase I</fullName>
        <ecNumber evidence="6">3.4.21.89</ecNumber>
    </submittedName>
</protein>
<comment type="similarity">
    <text evidence="2">Belongs to the peptidase S26 family.</text>
</comment>
<dbReference type="InterPro" id="IPR000223">
    <property type="entry name" value="Pept_S26A_signal_pept_1"/>
</dbReference>
<feature type="transmembrane region" description="Helical" evidence="4">
    <location>
        <begin position="21"/>
        <end position="42"/>
    </location>
</feature>
<dbReference type="Gene3D" id="2.10.109.10">
    <property type="entry name" value="Umud Fragment, subunit A"/>
    <property type="match status" value="1"/>
</dbReference>
<accession>A0A7W8Z604</accession>
<dbReference type="GO" id="GO:0006465">
    <property type="term" value="P:signal peptide processing"/>
    <property type="evidence" value="ECO:0007669"/>
    <property type="project" value="InterPro"/>
</dbReference>
<reference evidence="6 7" key="1">
    <citation type="submission" date="2020-08" db="EMBL/GenBank/DDBJ databases">
        <title>Sequencing the genomes of 1000 actinobacteria strains.</title>
        <authorList>
            <person name="Klenk H.-P."/>
        </authorList>
    </citation>
    <scope>NUCLEOTIDE SEQUENCE [LARGE SCALE GENOMIC DNA]</scope>
    <source>
        <strain evidence="6 7">DSM 45790</strain>
    </source>
</reference>
<gene>
    <name evidence="6" type="ORF">BJ981_003745</name>
</gene>
<evidence type="ECO:0000256" key="2">
    <source>
        <dbReference type="ARBA" id="ARBA00009370"/>
    </source>
</evidence>
<dbReference type="AlphaFoldDB" id="A0A7W8Z604"/>
<dbReference type="RefSeq" id="WP_204070240.1">
    <property type="nucleotide sequence ID" value="NZ_BOOS01000015.1"/>
</dbReference>
<feature type="active site" evidence="3">
    <location>
        <position position="137"/>
    </location>
</feature>
<dbReference type="PANTHER" id="PTHR43390">
    <property type="entry name" value="SIGNAL PEPTIDASE I"/>
    <property type="match status" value="1"/>
</dbReference>
<dbReference type="CDD" id="cd06462">
    <property type="entry name" value="Peptidase_S24_S26"/>
    <property type="match status" value="1"/>
</dbReference>
<dbReference type="GO" id="GO:0009003">
    <property type="term" value="F:signal peptidase activity"/>
    <property type="evidence" value="ECO:0007669"/>
    <property type="project" value="UniProtKB-EC"/>
</dbReference>
<keyword evidence="4" id="KW-0472">Membrane</keyword>
<dbReference type="EMBL" id="JACHBR010000001">
    <property type="protein sequence ID" value="MBB5628046.1"/>
    <property type="molecule type" value="Genomic_DNA"/>
</dbReference>
<dbReference type="GO" id="GO:0005886">
    <property type="term" value="C:plasma membrane"/>
    <property type="evidence" value="ECO:0007669"/>
    <property type="project" value="UniProtKB-SubCell"/>
</dbReference>
<dbReference type="EC" id="3.4.21.89" evidence="6"/>
<proteinExistence type="inferred from homology"/>
<dbReference type="Proteomes" id="UP000588112">
    <property type="component" value="Unassembled WGS sequence"/>
</dbReference>
<keyword evidence="4" id="KW-1133">Transmembrane helix</keyword>
<comment type="subcellular location">
    <subcellularLocation>
        <location evidence="1">Cell membrane</location>
        <topology evidence="1">Single-pass type II membrane protein</topology>
    </subcellularLocation>
</comment>